<dbReference type="Proteomes" id="UP000325440">
    <property type="component" value="Unassembled WGS sequence"/>
</dbReference>
<feature type="non-terminal residue" evidence="2">
    <location>
        <position position="1"/>
    </location>
</feature>
<gene>
    <name evidence="2" type="ORF">CINCED_3A005861</name>
</gene>
<dbReference type="EMBL" id="CABPRJ010000219">
    <property type="protein sequence ID" value="VVC27583.1"/>
    <property type="molecule type" value="Genomic_DNA"/>
</dbReference>
<dbReference type="AlphaFoldDB" id="A0A5E4M8B4"/>
<sequence length="49" mass="5271">DGSVFHRTISVTTTSRSPENPSVPTILYTPGTVVPIILITHCHNAKSPK</sequence>
<evidence type="ECO:0000256" key="1">
    <source>
        <dbReference type="SAM" id="MobiDB-lite"/>
    </source>
</evidence>
<organism evidence="2 3">
    <name type="scientific">Cinara cedri</name>
    <dbReference type="NCBI Taxonomy" id="506608"/>
    <lineage>
        <taxon>Eukaryota</taxon>
        <taxon>Metazoa</taxon>
        <taxon>Ecdysozoa</taxon>
        <taxon>Arthropoda</taxon>
        <taxon>Hexapoda</taxon>
        <taxon>Insecta</taxon>
        <taxon>Pterygota</taxon>
        <taxon>Neoptera</taxon>
        <taxon>Paraneoptera</taxon>
        <taxon>Hemiptera</taxon>
        <taxon>Sternorrhyncha</taxon>
        <taxon>Aphidomorpha</taxon>
        <taxon>Aphidoidea</taxon>
        <taxon>Aphididae</taxon>
        <taxon>Lachninae</taxon>
        <taxon>Cinara</taxon>
    </lineage>
</organism>
<name>A0A5E4M8B4_9HEMI</name>
<feature type="compositionally biased region" description="Polar residues" evidence="1">
    <location>
        <begin position="9"/>
        <end position="23"/>
    </location>
</feature>
<accession>A0A5E4M8B4</accession>
<reference evidence="2 3" key="1">
    <citation type="submission" date="2019-08" db="EMBL/GenBank/DDBJ databases">
        <authorList>
            <person name="Alioto T."/>
            <person name="Alioto T."/>
            <person name="Gomez Garrido J."/>
        </authorList>
    </citation>
    <scope>NUCLEOTIDE SEQUENCE [LARGE SCALE GENOMIC DNA]</scope>
</reference>
<proteinExistence type="predicted"/>
<feature type="region of interest" description="Disordered" evidence="1">
    <location>
        <begin position="1"/>
        <end position="23"/>
    </location>
</feature>
<evidence type="ECO:0000313" key="2">
    <source>
        <dbReference type="EMBL" id="VVC27583.1"/>
    </source>
</evidence>
<protein>
    <submittedName>
        <fullName evidence="2">Uncharacterized protein</fullName>
    </submittedName>
</protein>
<evidence type="ECO:0000313" key="3">
    <source>
        <dbReference type="Proteomes" id="UP000325440"/>
    </source>
</evidence>
<keyword evidence="3" id="KW-1185">Reference proteome</keyword>